<dbReference type="InterPro" id="IPR019594">
    <property type="entry name" value="Glu/Gly-bd"/>
</dbReference>
<dbReference type="GO" id="GO:0043197">
    <property type="term" value="C:dendritic spine"/>
    <property type="evidence" value="ECO:0000318"/>
    <property type="project" value="GO_Central"/>
</dbReference>
<keyword evidence="15" id="KW-1185">Reference proteome</keyword>
<keyword evidence="8" id="KW-0325">Glycoprotein</keyword>
<evidence type="ECO:0000256" key="3">
    <source>
        <dbReference type="ARBA" id="ARBA00022692"/>
    </source>
</evidence>
<dbReference type="SUPFAM" id="SSF53850">
    <property type="entry name" value="Periplasmic binding protein-like II"/>
    <property type="match status" value="1"/>
</dbReference>
<accession>A0A9J7KQD8</accession>
<gene>
    <name evidence="16" type="primary">LOC118410536</name>
</gene>
<reference evidence="16" key="2">
    <citation type="submission" date="2025-08" db="UniProtKB">
        <authorList>
            <consortium name="RefSeq"/>
        </authorList>
    </citation>
    <scope>IDENTIFICATION</scope>
    <source>
        <strain evidence="16">S238N-H82</strain>
        <tissue evidence="16">Testes</tissue>
    </source>
</reference>
<keyword evidence="12" id="KW-0732">Signal</keyword>
<dbReference type="SMART" id="SM00918">
    <property type="entry name" value="Lig_chan-Glu_bd"/>
    <property type="match status" value="1"/>
</dbReference>
<dbReference type="RefSeq" id="XP_035668187.1">
    <property type="nucleotide sequence ID" value="XM_035812294.1"/>
</dbReference>
<dbReference type="GeneID" id="118410536"/>
<dbReference type="Pfam" id="PF10613">
    <property type="entry name" value="Lig_chan-Glu_bd"/>
    <property type="match status" value="1"/>
</dbReference>
<dbReference type="GO" id="GO:0004971">
    <property type="term" value="F:AMPA glutamate receptor activity"/>
    <property type="evidence" value="ECO:0000318"/>
    <property type="project" value="GO_Central"/>
</dbReference>
<dbReference type="SUPFAM" id="SSF81324">
    <property type="entry name" value="Voltage-gated potassium channels"/>
    <property type="match status" value="1"/>
</dbReference>
<dbReference type="Gene3D" id="3.40.190.10">
    <property type="entry name" value="Periplasmic binding protein-like II"/>
    <property type="match status" value="1"/>
</dbReference>
<dbReference type="InterPro" id="IPR001320">
    <property type="entry name" value="Iontro_rcpt_C"/>
</dbReference>
<evidence type="ECO:0000256" key="1">
    <source>
        <dbReference type="ARBA" id="ARBA00004141"/>
    </source>
</evidence>
<dbReference type="GO" id="GO:0050804">
    <property type="term" value="P:modulation of chemical synaptic transmission"/>
    <property type="evidence" value="ECO:0000318"/>
    <property type="project" value="GO_Central"/>
</dbReference>
<evidence type="ECO:0000256" key="5">
    <source>
        <dbReference type="ARBA" id="ARBA00023065"/>
    </source>
</evidence>
<keyword evidence="9" id="KW-1071">Ligand-gated ion channel</keyword>
<evidence type="ECO:0000256" key="4">
    <source>
        <dbReference type="ARBA" id="ARBA00022989"/>
    </source>
</evidence>
<keyword evidence="6 11" id="KW-0472">Membrane</keyword>
<name>A0A9J7KQD8_BRAFL</name>
<dbReference type="Pfam" id="PF00060">
    <property type="entry name" value="Lig_chan"/>
    <property type="match status" value="1"/>
</dbReference>
<proteinExistence type="predicted"/>
<feature type="transmembrane region" description="Helical" evidence="11">
    <location>
        <begin position="226"/>
        <end position="250"/>
    </location>
</feature>
<organism evidence="15 16">
    <name type="scientific">Branchiostoma floridae</name>
    <name type="common">Florida lancelet</name>
    <name type="synonym">Amphioxus</name>
    <dbReference type="NCBI Taxonomy" id="7739"/>
    <lineage>
        <taxon>Eukaryota</taxon>
        <taxon>Metazoa</taxon>
        <taxon>Chordata</taxon>
        <taxon>Cephalochordata</taxon>
        <taxon>Leptocardii</taxon>
        <taxon>Amphioxiformes</taxon>
        <taxon>Branchiostomatidae</taxon>
        <taxon>Branchiostoma</taxon>
    </lineage>
</organism>
<dbReference type="KEGG" id="bfo:118410536"/>
<comment type="subcellular location">
    <subcellularLocation>
        <location evidence="1">Membrane</location>
        <topology evidence="1">Multi-pass membrane protein</topology>
    </subcellularLocation>
</comment>
<reference evidence="15" key="1">
    <citation type="journal article" date="2020" name="Nat. Ecol. Evol.">
        <title>Deeply conserved synteny resolves early events in vertebrate evolution.</title>
        <authorList>
            <person name="Simakov O."/>
            <person name="Marletaz F."/>
            <person name="Yue J.X."/>
            <person name="O'Connell B."/>
            <person name="Jenkins J."/>
            <person name="Brandt A."/>
            <person name="Calef R."/>
            <person name="Tung C.H."/>
            <person name="Huang T.K."/>
            <person name="Schmutz J."/>
            <person name="Satoh N."/>
            <person name="Yu J.K."/>
            <person name="Putnam N.H."/>
            <person name="Green R.E."/>
            <person name="Rokhsar D.S."/>
        </authorList>
    </citation>
    <scope>NUCLEOTIDE SEQUENCE [LARGE SCALE GENOMIC DNA]</scope>
    <source>
        <strain evidence="15">S238N-H82</strain>
    </source>
</reference>
<keyword evidence="10" id="KW-0407">Ion channel</keyword>
<dbReference type="InterPro" id="IPR015683">
    <property type="entry name" value="Ionotropic_Glu_rcpt"/>
</dbReference>
<dbReference type="Gene3D" id="1.10.287.70">
    <property type="match status" value="1"/>
</dbReference>
<feature type="transmembrane region" description="Helical" evidence="11">
    <location>
        <begin position="156"/>
        <end position="175"/>
    </location>
</feature>
<evidence type="ECO:0000256" key="6">
    <source>
        <dbReference type="ARBA" id="ARBA00023136"/>
    </source>
</evidence>
<dbReference type="GO" id="GO:0005886">
    <property type="term" value="C:plasma membrane"/>
    <property type="evidence" value="ECO:0000318"/>
    <property type="project" value="GO_Central"/>
</dbReference>
<evidence type="ECO:0000256" key="10">
    <source>
        <dbReference type="ARBA" id="ARBA00023303"/>
    </source>
</evidence>
<keyword evidence="2" id="KW-0813">Transport</keyword>
<feature type="domain" description="Ionotropic glutamate receptor C-terminal" evidence="13">
    <location>
        <begin position="34"/>
        <end position="391"/>
    </location>
</feature>
<evidence type="ECO:0000256" key="2">
    <source>
        <dbReference type="ARBA" id="ARBA00022448"/>
    </source>
</evidence>
<evidence type="ECO:0000256" key="8">
    <source>
        <dbReference type="ARBA" id="ARBA00023180"/>
    </source>
</evidence>
<evidence type="ECO:0000259" key="14">
    <source>
        <dbReference type="SMART" id="SM00918"/>
    </source>
</evidence>
<evidence type="ECO:0000256" key="11">
    <source>
        <dbReference type="SAM" id="Phobius"/>
    </source>
</evidence>
<feature type="chain" id="PRO_5039928432" evidence="12">
    <location>
        <begin position="22"/>
        <end position="445"/>
    </location>
</feature>
<dbReference type="OrthoDB" id="5984008at2759"/>
<keyword evidence="5" id="KW-0406">Ion transport</keyword>
<evidence type="ECO:0000313" key="15">
    <source>
        <dbReference type="Proteomes" id="UP000001554"/>
    </source>
</evidence>
<feature type="domain" description="Ionotropic glutamate receptor L-glutamate and glycine-binding" evidence="14">
    <location>
        <begin position="44"/>
        <end position="101"/>
    </location>
</feature>
<keyword evidence="4 11" id="KW-1133">Transmembrane helix</keyword>
<keyword evidence="7" id="KW-0675">Receptor</keyword>
<sequence length="445" mass="49096">MAWAMFLLVGTVLGATSTVTAQQTNDTGNIGSRALVVGVMQYPGFLYKKEDGTYEGVHKDLLTELMDIIGYDFVIKEPADRKYGYKGADGNWVGMVGEIIRGDMDMALGLTIASVRETVIDFSNVVLDERLEIMVKKPGGEIVGREWWRAVITMPVWFMVMASFLITGIVLFVIIRVSPYESRAYSAEVGEASRLSTFGHSLWICFSAMSWQGVDYSPRSFSGRFLVVFWFNFIVWTLILCTGAIVGIFISGPAASPMVPVQSFEDLAENDEIRPALFGGGITEYMFKTSPFVPYNRIHQKALLVNSTIEGVRLAREGKVAFITESAMTRFYSSKKPCDLLSIHDGNRFTARPQAVGLRPGSPLKEPLNNAILQLREGGRLFTLVQKWIVSVVGLFPVSQLCLGHNRKTKWAAMGWCVLAFSGVSPTWSLGSAATGLYLDPAGPR</sequence>
<dbReference type="AlphaFoldDB" id="A0A9J7KQD8"/>
<dbReference type="GO" id="GO:1904315">
    <property type="term" value="F:transmitter-gated monoatomic ion channel activity involved in regulation of postsynaptic membrane potential"/>
    <property type="evidence" value="ECO:0000318"/>
    <property type="project" value="GO_Central"/>
</dbReference>
<evidence type="ECO:0000259" key="13">
    <source>
        <dbReference type="SMART" id="SM00079"/>
    </source>
</evidence>
<evidence type="ECO:0000256" key="9">
    <source>
        <dbReference type="ARBA" id="ARBA00023286"/>
    </source>
</evidence>
<dbReference type="SMART" id="SM00079">
    <property type="entry name" value="PBPe"/>
    <property type="match status" value="1"/>
</dbReference>
<evidence type="ECO:0000256" key="7">
    <source>
        <dbReference type="ARBA" id="ARBA00023170"/>
    </source>
</evidence>
<dbReference type="GO" id="GO:0032281">
    <property type="term" value="C:AMPA glutamate receptor complex"/>
    <property type="evidence" value="ECO:0000318"/>
    <property type="project" value="GO_Central"/>
</dbReference>
<protein>
    <submittedName>
        <fullName evidence="16">Glutamate receptor 4-like</fullName>
    </submittedName>
</protein>
<evidence type="ECO:0000313" key="16">
    <source>
        <dbReference type="RefSeq" id="XP_035668187.1"/>
    </source>
</evidence>
<dbReference type="PANTHER" id="PTHR18966">
    <property type="entry name" value="IONOTROPIC GLUTAMATE RECEPTOR"/>
    <property type="match status" value="1"/>
</dbReference>
<dbReference type="GO" id="GO:0098839">
    <property type="term" value="C:postsynaptic density membrane"/>
    <property type="evidence" value="ECO:0000318"/>
    <property type="project" value="GO_Central"/>
</dbReference>
<feature type="signal peptide" evidence="12">
    <location>
        <begin position="1"/>
        <end position="21"/>
    </location>
</feature>
<dbReference type="Proteomes" id="UP000001554">
    <property type="component" value="Chromosome 2"/>
</dbReference>
<dbReference type="GO" id="GO:0035249">
    <property type="term" value="P:synaptic transmission, glutamatergic"/>
    <property type="evidence" value="ECO:0000318"/>
    <property type="project" value="GO_Central"/>
</dbReference>
<evidence type="ECO:0000256" key="12">
    <source>
        <dbReference type="SAM" id="SignalP"/>
    </source>
</evidence>
<keyword evidence="3 11" id="KW-0812">Transmembrane</keyword>